<comment type="caution">
    <text evidence="2">The sequence shown here is derived from an EMBL/GenBank/DDBJ whole genome shotgun (WGS) entry which is preliminary data.</text>
</comment>
<keyword evidence="1" id="KW-0472">Membrane</keyword>
<keyword evidence="1" id="KW-1133">Transmembrane helix</keyword>
<feature type="transmembrane region" description="Helical" evidence="1">
    <location>
        <begin position="82"/>
        <end position="102"/>
    </location>
</feature>
<protein>
    <submittedName>
        <fullName evidence="2">Uncharacterized protein</fullName>
    </submittedName>
</protein>
<name>A0A854NK39_CORDP</name>
<reference evidence="3" key="1">
    <citation type="submission" date="2016-02" db="EMBL/GenBank/DDBJ databases">
        <title>Genomic analyses of a collection of pathogenic Corynebacterium diphtheriae.</title>
        <authorList>
            <person name="Sangal V."/>
            <person name="Titov L."/>
        </authorList>
    </citation>
    <scope>NUCLEOTIDE SEQUENCE [LARGE SCALE GENOMIC DNA]</scope>
    <source>
        <strain evidence="3">1438</strain>
    </source>
</reference>
<gene>
    <name evidence="2" type="ORF">AY602_00525</name>
</gene>
<evidence type="ECO:0000313" key="2">
    <source>
        <dbReference type="EMBL" id="OWM36057.1"/>
    </source>
</evidence>
<proteinExistence type="predicted"/>
<organism evidence="2 3">
    <name type="scientific">Corynebacterium diphtheriae bv. mitis</name>
    <dbReference type="NCBI Taxonomy" id="1806053"/>
    <lineage>
        <taxon>Bacteria</taxon>
        <taxon>Bacillati</taxon>
        <taxon>Actinomycetota</taxon>
        <taxon>Actinomycetes</taxon>
        <taxon>Mycobacteriales</taxon>
        <taxon>Corynebacteriaceae</taxon>
        <taxon>Corynebacterium</taxon>
    </lineage>
</organism>
<accession>A0A854NK39</accession>
<dbReference type="AlphaFoldDB" id="A0A854NK39"/>
<sequence>MQKAIAGIKETTAADYAAWLEKVAAADKKAVEFCEKGTIGSSIVDYPTGGASDADILSSEEKIALSSNDPSNQVPESVSSKAAIAGPILGVLAIIAAVAGALQLPQAQPIMRQLRSLFGL</sequence>
<evidence type="ECO:0000313" key="3">
    <source>
        <dbReference type="Proteomes" id="UP000197692"/>
    </source>
</evidence>
<dbReference type="Proteomes" id="UP000197692">
    <property type="component" value="Unassembled WGS sequence"/>
</dbReference>
<evidence type="ECO:0000256" key="1">
    <source>
        <dbReference type="SAM" id="Phobius"/>
    </source>
</evidence>
<keyword evidence="1" id="KW-0812">Transmembrane</keyword>
<dbReference type="EMBL" id="LSZF01000001">
    <property type="protein sequence ID" value="OWM36057.1"/>
    <property type="molecule type" value="Genomic_DNA"/>
</dbReference>